<evidence type="ECO:0000313" key="8">
    <source>
        <dbReference type="Proteomes" id="UP000594454"/>
    </source>
</evidence>
<feature type="transmembrane region" description="Helical" evidence="6">
    <location>
        <begin position="105"/>
        <end position="126"/>
    </location>
</feature>
<feature type="transmembrane region" description="Helical" evidence="6">
    <location>
        <begin position="199"/>
        <end position="217"/>
    </location>
</feature>
<dbReference type="Proteomes" id="UP000594454">
    <property type="component" value="Chromosome 3"/>
</dbReference>
<proteinExistence type="predicted"/>
<evidence type="ECO:0000256" key="5">
    <source>
        <dbReference type="SAM" id="MobiDB-lite"/>
    </source>
</evidence>
<comment type="subcellular location">
    <subcellularLocation>
        <location evidence="1">Membrane</location>
        <topology evidence="1">Multi-pass membrane protein</topology>
    </subcellularLocation>
</comment>
<protein>
    <recommendedName>
        <fullName evidence="9">Transmembrane protein 115</fullName>
    </recommendedName>
</protein>
<feature type="compositionally biased region" description="Basic residues" evidence="5">
    <location>
        <begin position="326"/>
        <end position="355"/>
    </location>
</feature>
<dbReference type="GO" id="GO:0005794">
    <property type="term" value="C:Golgi apparatus"/>
    <property type="evidence" value="ECO:0007669"/>
    <property type="project" value="TreeGrafter"/>
</dbReference>
<dbReference type="PANTHER" id="PTHR13377:SF3">
    <property type="entry name" value="TRANSMEMBRANE PROTEIN 115"/>
    <property type="match status" value="1"/>
</dbReference>
<dbReference type="PANTHER" id="PTHR13377">
    <property type="entry name" value="PLACENTAL PROTEIN 6"/>
    <property type="match status" value="1"/>
</dbReference>
<dbReference type="InParanoid" id="A0A7R8UUJ7"/>
<accession>A0A7R8UUJ7</accession>
<dbReference type="FunCoup" id="A0A7R8UUJ7">
    <property type="interactions" value="1840"/>
</dbReference>
<evidence type="ECO:0000256" key="4">
    <source>
        <dbReference type="ARBA" id="ARBA00023136"/>
    </source>
</evidence>
<dbReference type="GO" id="GO:0016020">
    <property type="term" value="C:membrane"/>
    <property type="evidence" value="ECO:0007669"/>
    <property type="project" value="UniProtKB-SubCell"/>
</dbReference>
<evidence type="ECO:0000256" key="6">
    <source>
        <dbReference type="SAM" id="Phobius"/>
    </source>
</evidence>
<keyword evidence="4 6" id="KW-0472">Membrane</keyword>
<reference evidence="7 8" key="1">
    <citation type="submission" date="2020-11" db="EMBL/GenBank/DDBJ databases">
        <authorList>
            <person name="Wallbank WR R."/>
            <person name="Pardo Diaz C."/>
            <person name="Kozak K."/>
            <person name="Martin S."/>
            <person name="Jiggins C."/>
            <person name="Moest M."/>
            <person name="Warren A I."/>
            <person name="Generalovic N T."/>
            <person name="Byers J.R.P. K."/>
            <person name="Montejo-Kovacevich G."/>
            <person name="Yen C E."/>
        </authorList>
    </citation>
    <scope>NUCLEOTIDE SEQUENCE [LARGE SCALE GENOMIC DNA]</scope>
</reference>
<feature type="transmembrane region" description="Helical" evidence="6">
    <location>
        <begin position="138"/>
        <end position="156"/>
    </location>
</feature>
<sequence length="424" mass="46951">MATTRALNRNVPYLKQQFSALLKNTSPVITFICVVTICGYLLSFSDTAVRVLSVTPGYILPPAFWIWTAFTFCFIEFHFWEVLVDIVTVGLCGKLIEPLWGQMEMFIFFGIVNLGVAILTAFYYLFVYMCTKNADILFDIHIHGLIGYVAAVSVAVRQIMPDHLIAKTRLGKFTNRNVPLTVLFASLVLWAVNILDGTYPAMFCSGLIVSWIYLRFYQRHPNGRGDSSESFTFASFFPNVMQPVISMLVNPVYLCCLKVGCVRPPAPPRTSSTTSLTSVTVSIPGVDPHDIERRRQIALKALSERLKTTDSNRQNSLPKSFPPPGKQHHHHHGHGPGHHHFGHSHHHGPQHHLGSHQHQMGPATEAPRMHGFVLHPDIAIPLGPPPSAQPHPSTSNPTTSFAESSSTPPAPPIAAHTENLTAPK</sequence>
<keyword evidence="3 6" id="KW-1133">Transmembrane helix</keyword>
<evidence type="ECO:0000256" key="2">
    <source>
        <dbReference type="ARBA" id="ARBA00022692"/>
    </source>
</evidence>
<dbReference type="SUPFAM" id="SSF144091">
    <property type="entry name" value="Rhomboid-like"/>
    <property type="match status" value="1"/>
</dbReference>
<feature type="transmembrane region" description="Helical" evidence="6">
    <location>
        <begin position="177"/>
        <end position="193"/>
    </location>
</feature>
<dbReference type="InterPro" id="IPR013861">
    <property type="entry name" value="TMEM115/Pdh1/Rbl19"/>
</dbReference>
<name>A0A7R8UUJ7_HERIL</name>
<dbReference type="OrthoDB" id="73612at2759"/>
<dbReference type="FunFam" id="1.20.1540.10:FF:000004">
    <property type="entry name" value="Transmembrane protein 115"/>
    <property type="match status" value="1"/>
</dbReference>
<evidence type="ECO:0000256" key="3">
    <source>
        <dbReference type="ARBA" id="ARBA00022989"/>
    </source>
</evidence>
<dbReference type="Pfam" id="PF08551">
    <property type="entry name" value="DUF1751"/>
    <property type="match status" value="1"/>
</dbReference>
<keyword evidence="8" id="KW-1185">Reference proteome</keyword>
<evidence type="ECO:0008006" key="9">
    <source>
        <dbReference type="Google" id="ProtNLM"/>
    </source>
</evidence>
<keyword evidence="2 6" id="KW-0812">Transmembrane</keyword>
<dbReference type="InterPro" id="IPR035952">
    <property type="entry name" value="Rhomboid-like_sf"/>
</dbReference>
<feature type="region of interest" description="Disordered" evidence="5">
    <location>
        <begin position="376"/>
        <end position="424"/>
    </location>
</feature>
<organism evidence="7 8">
    <name type="scientific">Hermetia illucens</name>
    <name type="common">Black soldier fly</name>
    <dbReference type="NCBI Taxonomy" id="343691"/>
    <lineage>
        <taxon>Eukaryota</taxon>
        <taxon>Metazoa</taxon>
        <taxon>Ecdysozoa</taxon>
        <taxon>Arthropoda</taxon>
        <taxon>Hexapoda</taxon>
        <taxon>Insecta</taxon>
        <taxon>Pterygota</taxon>
        <taxon>Neoptera</taxon>
        <taxon>Endopterygota</taxon>
        <taxon>Diptera</taxon>
        <taxon>Brachycera</taxon>
        <taxon>Stratiomyomorpha</taxon>
        <taxon>Stratiomyidae</taxon>
        <taxon>Hermetiinae</taxon>
        <taxon>Hermetia</taxon>
    </lineage>
</organism>
<feature type="region of interest" description="Disordered" evidence="5">
    <location>
        <begin position="304"/>
        <end position="363"/>
    </location>
</feature>
<dbReference type="GO" id="GO:0006890">
    <property type="term" value="P:retrograde vesicle-mediated transport, Golgi to endoplasmic reticulum"/>
    <property type="evidence" value="ECO:0007669"/>
    <property type="project" value="InterPro"/>
</dbReference>
<dbReference type="EMBL" id="LR899011">
    <property type="protein sequence ID" value="CAD7086243.1"/>
    <property type="molecule type" value="Genomic_DNA"/>
</dbReference>
<evidence type="ECO:0000256" key="1">
    <source>
        <dbReference type="ARBA" id="ARBA00004141"/>
    </source>
</evidence>
<dbReference type="AlphaFoldDB" id="A0A7R8UUJ7"/>
<feature type="compositionally biased region" description="Low complexity" evidence="5">
    <location>
        <begin position="397"/>
        <end position="417"/>
    </location>
</feature>
<feature type="transmembrane region" description="Helical" evidence="6">
    <location>
        <begin position="64"/>
        <end position="93"/>
    </location>
</feature>
<feature type="transmembrane region" description="Helical" evidence="6">
    <location>
        <begin position="21"/>
        <end position="44"/>
    </location>
</feature>
<evidence type="ECO:0000313" key="7">
    <source>
        <dbReference type="EMBL" id="CAD7086243.1"/>
    </source>
</evidence>
<dbReference type="OMA" id="EIHFWEV"/>
<gene>
    <name evidence="7" type="ORF">HERILL_LOCUS9031</name>
</gene>
<dbReference type="SMART" id="SM01160">
    <property type="entry name" value="DUF1751"/>
    <property type="match status" value="1"/>
</dbReference>